<proteinExistence type="predicted"/>
<dbReference type="RefSeq" id="WP_066753331.1">
    <property type="nucleotide sequence ID" value="NZ_JBHUMB010000005.1"/>
</dbReference>
<protein>
    <submittedName>
        <fullName evidence="1">Uncharacterized protein</fullName>
    </submittedName>
</protein>
<name>A0ABW5U9T0_9SPHI</name>
<keyword evidence="2" id="KW-1185">Reference proteome</keyword>
<evidence type="ECO:0000313" key="1">
    <source>
        <dbReference type="EMBL" id="MFD2742035.1"/>
    </source>
</evidence>
<comment type="caution">
    <text evidence="1">The sequence shown here is derived from an EMBL/GenBank/DDBJ whole genome shotgun (WGS) entry which is preliminary data.</text>
</comment>
<dbReference type="Proteomes" id="UP001597418">
    <property type="component" value="Unassembled WGS sequence"/>
</dbReference>
<sequence>MIEESEKIIDHYLANNKIAATLESEDLALLKKMLYGFVKVKGDLISTSTLLAYCSQVLTSKKSFTRDLAKVCNKALEIILEKS</sequence>
<gene>
    <name evidence="1" type="ORF">ACFSQ6_01355</name>
</gene>
<dbReference type="EMBL" id="JBHUMB010000005">
    <property type="protein sequence ID" value="MFD2742035.1"/>
    <property type="molecule type" value="Genomic_DNA"/>
</dbReference>
<reference evidence="2" key="1">
    <citation type="journal article" date="2019" name="Int. J. Syst. Evol. Microbiol.">
        <title>The Global Catalogue of Microorganisms (GCM) 10K type strain sequencing project: providing services to taxonomists for standard genome sequencing and annotation.</title>
        <authorList>
            <consortium name="The Broad Institute Genomics Platform"/>
            <consortium name="The Broad Institute Genome Sequencing Center for Infectious Disease"/>
            <person name="Wu L."/>
            <person name="Ma J."/>
        </authorList>
    </citation>
    <scope>NUCLEOTIDE SEQUENCE [LARGE SCALE GENOMIC DNA]</scope>
    <source>
        <strain evidence="2">KCTC 42247</strain>
    </source>
</reference>
<evidence type="ECO:0000313" key="2">
    <source>
        <dbReference type="Proteomes" id="UP001597418"/>
    </source>
</evidence>
<accession>A0ABW5U9T0</accession>
<organism evidence="1 2">
    <name type="scientific">Sphingobacterium populi</name>
    <dbReference type="NCBI Taxonomy" id="1812824"/>
    <lineage>
        <taxon>Bacteria</taxon>
        <taxon>Pseudomonadati</taxon>
        <taxon>Bacteroidota</taxon>
        <taxon>Sphingobacteriia</taxon>
        <taxon>Sphingobacteriales</taxon>
        <taxon>Sphingobacteriaceae</taxon>
        <taxon>Sphingobacterium</taxon>
    </lineage>
</organism>